<dbReference type="AlphaFoldDB" id="A0A0H5QJ46"/>
<evidence type="ECO:0000313" key="1">
    <source>
        <dbReference type="EMBL" id="CRZ02033.1"/>
    </source>
</evidence>
<proteinExistence type="predicted"/>
<dbReference type="EMBL" id="HACM01001591">
    <property type="protein sequence ID" value="CRZ02033.1"/>
    <property type="molecule type" value="Transcribed_RNA"/>
</dbReference>
<name>A0A0H5QJ46_9EUKA</name>
<feature type="non-terminal residue" evidence="1">
    <location>
        <position position="1"/>
    </location>
</feature>
<protein>
    <submittedName>
        <fullName evidence="1">Uncharacterized protein</fullName>
    </submittedName>
</protein>
<sequence>DTGIWNCYGICPDIILVMSDTSASPSQLDERRSFTVHHRCWDAIDRLRGQIDELITLVTELGRWQVQSYRLHERHRNMLKQILIQTEASSTNYSEIKKLIEQISHLIPNRCDVSPSRRVQFLEESQAKSISMSCPIFRDSNRVDTKDMNDDESEMQPFGDFVIRNRRNSSVLRESFDNMEPSQFECLTDKSARYFLNFIIQDIEAFLFAGDAVPSQALAFLHQAIDKFPELIQSWSDSQACLNYIRNPGFGNSFATCDEMLSRIAHFLQKCCISPQLE</sequence>
<accession>A0A0H5QJ46</accession>
<organism evidence="1">
    <name type="scientific">Spongospora subterranea</name>
    <dbReference type="NCBI Taxonomy" id="70186"/>
    <lineage>
        <taxon>Eukaryota</taxon>
        <taxon>Sar</taxon>
        <taxon>Rhizaria</taxon>
        <taxon>Endomyxa</taxon>
        <taxon>Phytomyxea</taxon>
        <taxon>Plasmodiophorida</taxon>
        <taxon>Plasmodiophoridae</taxon>
        <taxon>Spongospora</taxon>
    </lineage>
</organism>
<reference evidence="1" key="1">
    <citation type="submission" date="2015-04" db="EMBL/GenBank/DDBJ databases">
        <title>The genome sequence of the plant pathogenic Rhizarian Plasmodiophora brassicae reveals insights in its biotrophic life cycle and the origin of chitin synthesis.</title>
        <authorList>
            <person name="Schwelm A."/>
            <person name="Fogelqvist J."/>
            <person name="Knaust A."/>
            <person name="Julke S."/>
            <person name="Lilja T."/>
            <person name="Dhandapani V."/>
            <person name="Bonilla-Rosso G."/>
            <person name="Karlsson M."/>
            <person name="Shevchenko A."/>
            <person name="Choi S.R."/>
            <person name="Kim H.G."/>
            <person name="Park J.Y."/>
            <person name="Lim Y.P."/>
            <person name="Ludwig-Muller J."/>
            <person name="Dixelius C."/>
        </authorList>
    </citation>
    <scope>NUCLEOTIDE SEQUENCE</scope>
    <source>
        <tissue evidence="1">Potato root galls</tissue>
    </source>
</reference>